<dbReference type="GO" id="GO:0045493">
    <property type="term" value="P:xylan catabolic process"/>
    <property type="evidence" value="ECO:0007669"/>
    <property type="project" value="UniProtKB-KW"/>
</dbReference>
<dbReference type="PANTHER" id="PTHR31490">
    <property type="entry name" value="GLYCOSYL HYDROLASE"/>
    <property type="match status" value="1"/>
</dbReference>
<dbReference type="SUPFAM" id="SSF51445">
    <property type="entry name" value="(Trans)glycosidases"/>
    <property type="match status" value="1"/>
</dbReference>
<evidence type="ECO:0000256" key="8">
    <source>
        <dbReference type="ARBA" id="ARBA00023326"/>
    </source>
</evidence>
<dbReference type="InterPro" id="IPR044846">
    <property type="entry name" value="GH10"/>
</dbReference>
<comment type="similarity">
    <text evidence="2 9">Belongs to the glycosyl hydrolase 10 (cellulase F) family.</text>
</comment>
<evidence type="ECO:0000256" key="3">
    <source>
        <dbReference type="ARBA" id="ARBA00022651"/>
    </source>
</evidence>
<dbReference type="RefSeq" id="WP_152894127.1">
    <property type="nucleotide sequence ID" value="NZ_VJZD01000224.1"/>
</dbReference>
<evidence type="ECO:0000256" key="7">
    <source>
        <dbReference type="ARBA" id="ARBA00023295"/>
    </source>
</evidence>
<evidence type="ECO:0000259" key="10">
    <source>
        <dbReference type="PROSITE" id="PS51760"/>
    </source>
</evidence>
<keyword evidence="5 9" id="KW-0378">Hydrolase</keyword>
<evidence type="ECO:0000256" key="9">
    <source>
        <dbReference type="RuleBase" id="RU361174"/>
    </source>
</evidence>
<dbReference type="Pfam" id="PF00331">
    <property type="entry name" value="Glyco_hydro_10"/>
    <property type="match status" value="1"/>
</dbReference>
<dbReference type="PROSITE" id="PS51760">
    <property type="entry name" value="GH10_2"/>
    <property type="match status" value="1"/>
</dbReference>
<keyword evidence="12" id="KW-1185">Reference proteome</keyword>
<keyword evidence="4" id="KW-0732">Signal</keyword>
<dbReference type="EC" id="3.2.1.8" evidence="9"/>
<dbReference type="OrthoDB" id="9815836at2"/>
<evidence type="ECO:0000313" key="12">
    <source>
        <dbReference type="Proteomes" id="UP000325849"/>
    </source>
</evidence>
<feature type="domain" description="GH10" evidence="10">
    <location>
        <begin position="72"/>
        <end position="367"/>
    </location>
</feature>
<name>A0A5N8VRG5_9ACTN</name>
<dbReference type="PANTHER" id="PTHR31490:SF88">
    <property type="entry name" value="BETA-XYLANASE"/>
    <property type="match status" value="1"/>
</dbReference>
<sequence>MSTTGALTGTRPSRARLRIAGALAALLVAAGVVGGPAAQAGEGRAGNHGGRHAGQSTLADLARRHGRYFGSATDNPELTDTAYTALLGSEFDMITPGNGMKWYATEPRQGVFDWTAGDQIVNLARAHHQKVRAHTLVWHSQLPDWLTGRTWSADDLRAVLKNHILTEARHYRGKVYSWDVVNEAFNEDGTYRETVFYKTLGPGYIADALRWAHQADPHAKLYLNDYNIEATGPKSDAYYRLAQELKAQGVPLDGIGLQAHLALQYGYPATLEENLRRFSRLGLDTALTEVDVRMLLPATEEKLAEQADWYRDMTRACLAVRRCVGITVWDWTDKYSWIPAFFEGQGAALPWDEQLRPKPAYFALRDALA</sequence>
<dbReference type="AlphaFoldDB" id="A0A5N8VRG5"/>
<dbReference type="InterPro" id="IPR006311">
    <property type="entry name" value="TAT_signal"/>
</dbReference>
<comment type="caution">
    <text evidence="11">The sequence shown here is derived from an EMBL/GenBank/DDBJ whole genome shotgun (WGS) entry which is preliminary data.</text>
</comment>
<keyword evidence="3 11" id="KW-0858">Xylan degradation</keyword>
<gene>
    <name evidence="11" type="ORF">FNH09_36155</name>
</gene>
<keyword evidence="7 9" id="KW-0326">Glycosidase</keyword>
<evidence type="ECO:0000256" key="4">
    <source>
        <dbReference type="ARBA" id="ARBA00022729"/>
    </source>
</evidence>
<protein>
    <recommendedName>
        <fullName evidence="9">Beta-xylanase</fullName>
        <ecNumber evidence="9">3.2.1.8</ecNumber>
    </recommendedName>
</protein>
<dbReference type="PRINTS" id="PR00134">
    <property type="entry name" value="GLHYDRLASE10"/>
</dbReference>
<keyword evidence="6 9" id="KW-0119">Carbohydrate metabolism</keyword>
<comment type="catalytic activity">
    <reaction evidence="1 9">
        <text>Endohydrolysis of (1-&gt;4)-beta-D-xylosidic linkages in xylans.</text>
        <dbReference type="EC" id="3.2.1.8"/>
    </reaction>
</comment>
<proteinExistence type="inferred from homology"/>
<dbReference type="Gene3D" id="3.20.20.80">
    <property type="entry name" value="Glycosidases"/>
    <property type="match status" value="1"/>
</dbReference>
<evidence type="ECO:0000256" key="6">
    <source>
        <dbReference type="ARBA" id="ARBA00023277"/>
    </source>
</evidence>
<dbReference type="InterPro" id="IPR017853">
    <property type="entry name" value="GH"/>
</dbReference>
<evidence type="ECO:0000256" key="1">
    <source>
        <dbReference type="ARBA" id="ARBA00000681"/>
    </source>
</evidence>
<reference evidence="11 12" key="1">
    <citation type="submission" date="2019-07" db="EMBL/GenBank/DDBJ databases">
        <title>New species of Amycolatopsis and Streptomyces.</title>
        <authorList>
            <person name="Duangmal K."/>
            <person name="Teo W.F.A."/>
            <person name="Lipun K."/>
        </authorList>
    </citation>
    <scope>NUCLEOTIDE SEQUENCE [LARGE SCALE GENOMIC DNA]</scope>
    <source>
        <strain evidence="11 12">NBRC 109810</strain>
    </source>
</reference>
<dbReference type="Proteomes" id="UP000325849">
    <property type="component" value="Unassembled WGS sequence"/>
</dbReference>
<evidence type="ECO:0000256" key="2">
    <source>
        <dbReference type="ARBA" id="ARBA00007495"/>
    </source>
</evidence>
<dbReference type="PROSITE" id="PS51318">
    <property type="entry name" value="TAT"/>
    <property type="match status" value="1"/>
</dbReference>
<keyword evidence="8 9" id="KW-0624">Polysaccharide degradation</keyword>
<dbReference type="SMART" id="SM00633">
    <property type="entry name" value="Glyco_10"/>
    <property type="match status" value="1"/>
</dbReference>
<dbReference type="EMBL" id="VJZD01000224">
    <property type="protein sequence ID" value="MPY36465.1"/>
    <property type="molecule type" value="Genomic_DNA"/>
</dbReference>
<evidence type="ECO:0000313" key="11">
    <source>
        <dbReference type="EMBL" id="MPY36465.1"/>
    </source>
</evidence>
<dbReference type="GO" id="GO:0031176">
    <property type="term" value="F:endo-1,4-beta-xylanase activity"/>
    <property type="evidence" value="ECO:0007669"/>
    <property type="project" value="UniProtKB-EC"/>
</dbReference>
<evidence type="ECO:0000256" key="5">
    <source>
        <dbReference type="ARBA" id="ARBA00022801"/>
    </source>
</evidence>
<organism evidence="11 12">
    <name type="scientific">Streptomyces adustus</name>
    <dbReference type="NCBI Taxonomy" id="1609272"/>
    <lineage>
        <taxon>Bacteria</taxon>
        <taxon>Bacillati</taxon>
        <taxon>Actinomycetota</taxon>
        <taxon>Actinomycetes</taxon>
        <taxon>Kitasatosporales</taxon>
        <taxon>Streptomycetaceae</taxon>
        <taxon>Streptomyces</taxon>
    </lineage>
</organism>
<dbReference type="InterPro" id="IPR001000">
    <property type="entry name" value="GH10_dom"/>
</dbReference>
<accession>A0A5N8VRG5</accession>